<sequence length="154" mass="17330">MAKDQSSKSLARSSYEKISKVTFGFSRRKSHCPKNIPNPSLSTTETATINPLVSQHVPNEAIPTPKNESFPPPEVKPTKKFVRFSSSNIRKTGDSGGKELTGNKTFSEEKYNSYIDHTKMKMRAPSNVSTGRTVSRRESFNDMFSSYISRTKMR</sequence>
<evidence type="ECO:0000313" key="2">
    <source>
        <dbReference type="EMBL" id="GEU85842.1"/>
    </source>
</evidence>
<protein>
    <submittedName>
        <fullName evidence="2">Uncharacterized protein</fullName>
    </submittedName>
</protein>
<proteinExistence type="predicted"/>
<dbReference type="EMBL" id="BKCJ010009191">
    <property type="protein sequence ID" value="GEU85842.1"/>
    <property type="molecule type" value="Genomic_DNA"/>
</dbReference>
<name>A0A6L2NL81_TANCI</name>
<evidence type="ECO:0000256" key="1">
    <source>
        <dbReference type="SAM" id="MobiDB-lite"/>
    </source>
</evidence>
<reference evidence="2" key="1">
    <citation type="journal article" date="2019" name="Sci. Rep.">
        <title>Draft genome of Tanacetum cinerariifolium, the natural source of mosquito coil.</title>
        <authorList>
            <person name="Yamashiro T."/>
            <person name="Shiraishi A."/>
            <person name="Satake H."/>
            <person name="Nakayama K."/>
        </authorList>
    </citation>
    <scope>NUCLEOTIDE SEQUENCE</scope>
</reference>
<gene>
    <name evidence="2" type="ORF">Tci_057820</name>
</gene>
<feature type="region of interest" description="Disordered" evidence="1">
    <location>
        <begin position="57"/>
        <end position="78"/>
    </location>
</feature>
<organism evidence="2">
    <name type="scientific">Tanacetum cinerariifolium</name>
    <name type="common">Dalmatian daisy</name>
    <name type="synonym">Chrysanthemum cinerariifolium</name>
    <dbReference type="NCBI Taxonomy" id="118510"/>
    <lineage>
        <taxon>Eukaryota</taxon>
        <taxon>Viridiplantae</taxon>
        <taxon>Streptophyta</taxon>
        <taxon>Embryophyta</taxon>
        <taxon>Tracheophyta</taxon>
        <taxon>Spermatophyta</taxon>
        <taxon>Magnoliopsida</taxon>
        <taxon>eudicotyledons</taxon>
        <taxon>Gunneridae</taxon>
        <taxon>Pentapetalae</taxon>
        <taxon>asterids</taxon>
        <taxon>campanulids</taxon>
        <taxon>Asterales</taxon>
        <taxon>Asteraceae</taxon>
        <taxon>Asteroideae</taxon>
        <taxon>Anthemideae</taxon>
        <taxon>Anthemidinae</taxon>
        <taxon>Tanacetum</taxon>
    </lineage>
</organism>
<comment type="caution">
    <text evidence="2">The sequence shown here is derived from an EMBL/GenBank/DDBJ whole genome shotgun (WGS) entry which is preliminary data.</text>
</comment>
<dbReference type="AlphaFoldDB" id="A0A6L2NL81"/>
<accession>A0A6L2NL81</accession>